<evidence type="ECO:0000313" key="12">
    <source>
        <dbReference type="Proteomes" id="UP000486601"/>
    </source>
</evidence>
<keyword evidence="11" id="KW-1185">Reference proteome</keyword>
<organism evidence="3 9">
    <name type="scientific">Clostridium sporogenes</name>
    <dbReference type="NCBI Taxonomy" id="1509"/>
    <lineage>
        <taxon>Bacteria</taxon>
        <taxon>Bacillati</taxon>
        <taxon>Bacillota</taxon>
        <taxon>Clostridia</taxon>
        <taxon>Eubacteriales</taxon>
        <taxon>Clostridiaceae</taxon>
        <taxon>Clostridium</taxon>
    </lineage>
</organism>
<evidence type="ECO:0008006" key="13">
    <source>
        <dbReference type="Google" id="ProtNLM"/>
    </source>
</evidence>
<dbReference type="EMBL" id="CP013243">
    <property type="protein sequence ID" value="APH15063.1"/>
    <property type="molecule type" value="Genomic_DNA"/>
</dbReference>
<evidence type="ECO:0000313" key="10">
    <source>
        <dbReference type="Proteomes" id="UP000193911"/>
    </source>
</evidence>
<evidence type="ECO:0000313" key="5">
    <source>
        <dbReference type="EMBL" id="OSB18380.1"/>
    </source>
</evidence>
<accession>A0A1J0JRV7</accession>
<dbReference type="Proteomes" id="UP000486601">
    <property type="component" value="Unassembled WGS sequence"/>
</dbReference>
<name>A0A1J0JRV7_CLOSG</name>
<dbReference type="Proteomes" id="UP000223854">
    <property type="component" value="Unassembled WGS sequence"/>
</dbReference>
<reference evidence="5 10" key="4">
    <citation type="submission" date="2017-02" db="EMBL/GenBank/DDBJ databases">
        <title>Differentiating clades of botulinum-neurotoxin-producing Clostridia with a simple, multiplex PCR assay.</title>
        <authorList>
            <person name="Williamson C.H.D."/>
            <person name="Vazquez A."/>
            <person name="Hill K."/>
            <person name="Smith T.J."/>
            <person name="Nottingham R."/>
            <person name="Stone N.E."/>
            <person name="Sobek C.J."/>
            <person name="Cocking J.H."/>
            <person name="Fernandez R.A."/>
            <person name="Caballero P.A."/>
            <person name="Leiser O.P."/>
            <person name="Keim P."/>
            <person name="Sahl J.W."/>
        </authorList>
    </citation>
    <scope>NUCLEOTIDE SEQUENCE [LARGE SCALE GENOMIC DNA]</scope>
    <source>
        <strain evidence="5 10">CLS_DGF_0088_06</strain>
    </source>
</reference>
<feature type="region of interest" description="Disordered" evidence="1">
    <location>
        <begin position="1"/>
        <end position="35"/>
    </location>
</feature>
<reference evidence="7" key="5">
    <citation type="submission" date="2017-07" db="EMBL/GenBank/DDBJ databases">
        <title>Genome sequencing of BoNT-producing clostridia.</title>
        <authorList>
            <person name="Williamson C."/>
        </authorList>
    </citation>
    <scope>NUCLEOTIDE SEQUENCE</scope>
    <source>
        <strain evidence="7">AM553</strain>
    </source>
</reference>
<sequence>MKKNNNSKPNKPMEGNKDAKLRQQSGQKNANKPKN</sequence>
<feature type="compositionally biased region" description="Polar residues" evidence="1">
    <location>
        <begin position="22"/>
        <end position="35"/>
    </location>
</feature>
<dbReference type="EMBL" id="CP009225">
    <property type="protein sequence ID" value="AKC61973.1"/>
    <property type="molecule type" value="Genomic_DNA"/>
</dbReference>
<evidence type="ECO:0000313" key="8">
    <source>
        <dbReference type="Proteomes" id="UP000033052"/>
    </source>
</evidence>
<dbReference type="EMBL" id="MWJJ01000001">
    <property type="protein sequence ID" value="OSB18380.1"/>
    <property type="molecule type" value="Genomic_DNA"/>
</dbReference>
<dbReference type="EMBL" id="CP022405">
    <property type="protein sequence ID" value="QDY32028.1"/>
    <property type="molecule type" value="Genomic_DNA"/>
</dbReference>
<dbReference type="Proteomes" id="UP000193911">
    <property type="component" value="Unassembled WGS sequence"/>
</dbReference>
<evidence type="ECO:0000313" key="6">
    <source>
        <dbReference type="EMBL" id="PHH00821.1"/>
    </source>
</evidence>
<reference evidence="4 12" key="7">
    <citation type="submission" date="2019-04" db="EMBL/GenBank/DDBJ databases">
        <title>Genome sequencing of Clostridium botulinum Groups I-IV and Clostridium butyricum.</title>
        <authorList>
            <person name="Brunt J."/>
            <person name="Van Vliet A.H.M."/>
            <person name="Stringer S.C."/>
            <person name="Carter A.T."/>
            <person name="Peck M.W."/>
        </authorList>
    </citation>
    <scope>NUCLEOTIDE SEQUENCE [LARGE SCALE GENOMIC DNA]</scope>
    <source>
        <strain evidence="4 12">IFR 18/108</strain>
    </source>
</reference>
<dbReference type="EMBL" id="SXCS01000008">
    <property type="protein sequence ID" value="NFR62544.1"/>
    <property type="molecule type" value="Genomic_DNA"/>
</dbReference>
<gene>
    <name evidence="5" type="ORF">B2H94_04470</name>
    <name evidence="7" type="ORF">CGS26_06565</name>
    <name evidence="2" type="ORF">CLSPO_c12530</name>
    <name evidence="6" type="ORF">CRX47_13560</name>
    <name evidence="4" type="ORF">FDF70_13895</name>
    <name evidence="3" type="ORF">NPD5_797</name>
</gene>
<dbReference type="Proteomes" id="UP000182204">
    <property type="component" value="Chromosome"/>
</dbReference>
<evidence type="ECO:0000313" key="2">
    <source>
        <dbReference type="EMBL" id="AKC61973.1"/>
    </source>
</evidence>
<reference evidence="6 11" key="6">
    <citation type="submission" date="2017-09" db="EMBL/GenBank/DDBJ databases">
        <title>FDA dAtabase for Regulatory Grade micrObial Sequences (FDA-ARGOS): Supporting development and validation of Infectious Disease Dx tests.</title>
        <authorList>
            <person name="Kerrigan L."/>
            <person name="Long C."/>
            <person name="Tallon L.J."/>
            <person name="Sadzewicz L."/>
            <person name="Ott S."/>
            <person name="Zhao X."/>
            <person name="Nagaraj S."/>
            <person name="Vavikolanu K."/>
            <person name="Aluvathingal J."/>
            <person name="Nadendla S."/>
            <person name="Sichtig H."/>
        </authorList>
    </citation>
    <scope>NUCLEOTIDE SEQUENCE [LARGE SCALE GENOMIC DNA]</scope>
    <source>
        <strain evidence="6 11">FDAARGOS_423</strain>
    </source>
</reference>
<protein>
    <recommendedName>
        <fullName evidence="13">Small acid-soluble spore protein P</fullName>
    </recommendedName>
</protein>
<dbReference type="EMBL" id="PDLH01000007">
    <property type="protein sequence ID" value="PHH00821.1"/>
    <property type="molecule type" value="Genomic_DNA"/>
</dbReference>
<proteinExistence type="predicted"/>
<reference evidence="3 9" key="3">
    <citation type="submission" date="2015-11" db="EMBL/GenBank/DDBJ databases">
        <authorList>
            <person name="Hill K.K."/>
            <person name="Shirey T.B."/>
            <person name="Raphael B."/>
            <person name="Daligault H.E."/>
            <person name="Davenport K.W."/>
            <person name="Bruce D.C."/>
            <person name="Foley B.T."/>
            <person name="Johnson S.L."/>
        </authorList>
    </citation>
    <scope>NUCLEOTIDE SEQUENCE [LARGE SCALE GENOMIC DNA]</scope>
    <source>
        <strain evidence="3 9">CDC_1632</strain>
    </source>
</reference>
<dbReference type="Proteomes" id="UP000033052">
    <property type="component" value="Chromosome"/>
</dbReference>
<dbReference type="Proteomes" id="UP000962161">
    <property type="component" value="Chromosome"/>
</dbReference>
<feature type="compositionally biased region" description="Low complexity" evidence="1">
    <location>
        <begin position="1"/>
        <end position="12"/>
    </location>
</feature>
<evidence type="ECO:0000313" key="11">
    <source>
        <dbReference type="Proteomes" id="UP000223854"/>
    </source>
</evidence>
<evidence type="ECO:0000313" key="7">
    <source>
        <dbReference type="EMBL" id="QDY32028.1"/>
    </source>
</evidence>
<dbReference type="AlphaFoldDB" id="A0A1J0JRV7"/>
<evidence type="ECO:0000256" key="1">
    <source>
        <dbReference type="SAM" id="MobiDB-lite"/>
    </source>
</evidence>
<evidence type="ECO:0000313" key="9">
    <source>
        <dbReference type="Proteomes" id="UP000182204"/>
    </source>
</evidence>
<accession>A0A1V9ISM2</accession>
<dbReference type="KEGG" id="cld:CLSPO_c12530"/>
<reference evidence="2 8" key="2">
    <citation type="journal article" date="2015" name="PLoS ONE">
        <title>A universal mariner transposon system for forward genetic studies in the genus clostridium.</title>
        <authorList>
            <person name="Zhang Y."/>
            <person name="Grosse-Honebrink A."/>
            <person name="Minton N.P."/>
        </authorList>
    </citation>
    <scope>NUCLEOTIDE SEQUENCE [LARGE SCALE GENOMIC DNA]</scope>
    <source>
        <strain evidence="2 8">NCIMB 10696</strain>
    </source>
</reference>
<reference evidence="2" key="1">
    <citation type="submission" date="2014-08" db="EMBL/GenBank/DDBJ databases">
        <authorList>
            <person name="Kubiak A."/>
            <person name="Poehlein A."/>
            <person name="Daniel R."/>
            <person name="Minton N.P."/>
        </authorList>
    </citation>
    <scope>NUCLEOTIDE SEQUENCE</scope>
    <source>
        <strain evidence="2">NCIMB 10696</strain>
    </source>
</reference>
<evidence type="ECO:0000313" key="4">
    <source>
        <dbReference type="EMBL" id="NFR62544.1"/>
    </source>
</evidence>
<evidence type="ECO:0000313" key="3">
    <source>
        <dbReference type="EMBL" id="APH15063.1"/>
    </source>
</evidence>